<dbReference type="PROSITE" id="PS00138">
    <property type="entry name" value="SUBTILASE_SER"/>
    <property type="match status" value="1"/>
</dbReference>
<dbReference type="InterPro" id="IPR050131">
    <property type="entry name" value="Peptidase_S8_subtilisin-like"/>
</dbReference>
<feature type="domain" description="Peptidase S8/S53" evidence="7">
    <location>
        <begin position="141"/>
        <end position="365"/>
    </location>
</feature>
<dbReference type="InterPro" id="IPR034193">
    <property type="entry name" value="PCSK9_ProteinaseK-like"/>
</dbReference>
<evidence type="ECO:0008006" key="11">
    <source>
        <dbReference type="Google" id="ProtNLM"/>
    </source>
</evidence>
<dbReference type="Pfam" id="PF05922">
    <property type="entry name" value="Inhibitor_I9"/>
    <property type="match status" value="1"/>
</dbReference>
<dbReference type="GO" id="GO:0006508">
    <property type="term" value="P:proteolysis"/>
    <property type="evidence" value="ECO:0007669"/>
    <property type="project" value="UniProtKB-KW"/>
</dbReference>
<accession>A0A8H3CFB4</accession>
<protein>
    <recommendedName>
        <fullName evidence="11">Cuticle-degrading protease</fullName>
    </recommendedName>
</protein>
<dbReference type="InterPro" id="IPR000209">
    <property type="entry name" value="Peptidase_S8/S53_dom"/>
</dbReference>
<gene>
    <name evidence="9" type="ORF">RDB_LOCUS75454</name>
</gene>
<sequence>MKSFTFIAAALIVPALAAPTPAPIPISKPPGPAKEDSYIVRLKDGVSMDSHISQLTGASVGQDYEVLYKYDDVFNGYAGVLKGSMLDYIRLSPDVESIQVDTIYKIDWEEGDELLASREVHTQGEAPHLAERGANGEGVDIYGIDTGILTTHSCFGGRATWGATFGTGYKDSDGNGHGTHTAGTAAGTGFGLATASKVIAVKVCSDAGECASSDIVAGIQYVVKQAGSSGRPSVATMSLGGTVDPSIDSAVTAAINRGIHFTVAAGNDNHDASEDSPAHVTAANTIAAVDISNRKASFSNFGSAVDVWALGVNVPSAWIGSNSATNTISGTSMATPQVAGILAVVLGKGQMKPAELSSALVKHAKPVVIGAPSGTTNLLAQVW</sequence>
<feature type="chain" id="PRO_5034738850" description="Cuticle-degrading protease" evidence="6">
    <location>
        <begin position="18"/>
        <end position="383"/>
    </location>
</feature>
<dbReference type="Gene3D" id="3.40.50.200">
    <property type="entry name" value="Peptidase S8/S53 domain"/>
    <property type="match status" value="1"/>
</dbReference>
<organism evidence="9 10">
    <name type="scientific">Rhizoctonia solani</name>
    <dbReference type="NCBI Taxonomy" id="456999"/>
    <lineage>
        <taxon>Eukaryota</taxon>
        <taxon>Fungi</taxon>
        <taxon>Dikarya</taxon>
        <taxon>Basidiomycota</taxon>
        <taxon>Agaricomycotina</taxon>
        <taxon>Agaricomycetes</taxon>
        <taxon>Cantharellales</taxon>
        <taxon>Ceratobasidiaceae</taxon>
        <taxon>Rhizoctonia</taxon>
    </lineage>
</organism>
<name>A0A8H3CFB4_9AGAM</name>
<dbReference type="SUPFAM" id="SSF52743">
    <property type="entry name" value="Subtilisin-like"/>
    <property type="match status" value="1"/>
</dbReference>
<evidence type="ECO:0000256" key="6">
    <source>
        <dbReference type="SAM" id="SignalP"/>
    </source>
</evidence>
<dbReference type="GO" id="GO:0004252">
    <property type="term" value="F:serine-type endopeptidase activity"/>
    <property type="evidence" value="ECO:0007669"/>
    <property type="project" value="UniProtKB-UniRule"/>
</dbReference>
<evidence type="ECO:0000256" key="5">
    <source>
        <dbReference type="PROSITE-ProRule" id="PRU01240"/>
    </source>
</evidence>
<dbReference type="SUPFAM" id="SSF54897">
    <property type="entry name" value="Protease propeptides/inhibitors"/>
    <property type="match status" value="1"/>
</dbReference>
<dbReference type="InterPro" id="IPR023828">
    <property type="entry name" value="Peptidase_S8_Ser-AS"/>
</dbReference>
<dbReference type="CDD" id="cd04077">
    <property type="entry name" value="Peptidases_S8_PCSK9_ProteinaseK_like"/>
    <property type="match status" value="1"/>
</dbReference>
<dbReference type="InterPro" id="IPR036852">
    <property type="entry name" value="Peptidase_S8/S53_dom_sf"/>
</dbReference>
<dbReference type="EMBL" id="CAJMWZ010003966">
    <property type="protein sequence ID" value="CAE6481543.1"/>
    <property type="molecule type" value="Genomic_DNA"/>
</dbReference>
<feature type="active site" description="Charge relay system" evidence="5">
    <location>
        <position position="332"/>
    </location>
</feature>
<dbReference type="Gene3D" id="3.30.70.80">
    <property type="entry name" value="Peptidase S8 propeptide/proteinase inhibitor I9"/>
    <property type="match status" value="1"/>
</dbReference>
<proteinExistence type="inferred from homology"/>
<dbReference type="Proteomes" id="UP000663850">
    <property type="component" value="Unassembled WGS sequence"/>
</dbReference>
<keyword evidence="4 5" id="KW-0720">Serine protease</keyword>
<feature type="domain" description="Inhibitor I9" evidence="8">
    <location>
        <begin position="37"/>
        <end position="106"/>
    </location>
</feature>
<evidence type="ECO:0000256" key="3">
    <source>
        <dbReference type="ARBA" id="ARBA00022801"/>
    </source>
</evidence>
<keyword evidence="2 5" id="KW-0645">Protease</keyword>
<dbReference type="PANTHER" id="PTHR43806:SF11">
    <property type="entry name" value="CEREVISIN-RELATED"/>
    <property type="match status" value="1"/>
</dbReference>
<comment type="similarity">
    <text evidence="1 5">Belongs to the peptidase S8 family.</text>
</comment>
<evidence type="ECO:0000313" key="10">
    <source>
        <dbReference type="Proteomes" id="UP000663850"/>
    </source>
</evidence>
<evidence type="ECO:0000256" key="1">
    <source>
        <dbReference type="ARBA" id="ARBA00011073"/>
    </source>
</evidence>
<comment type="caution">
    <text evidence="9">The sequence shown here is derived from an EMBL/GenBank/DDBJ whole genome shotgun (WGS) entry which is preliminary data.</text>
</comment>
<evidence type="ECO:0000256" key="4">
    <source>
        <dbReference type="ARBA" id="ARBA00022825"/>
    </source>
</evidence>
<feature type="active site" description="Charge relay system" evidence="5">
    <location>
        <position position="177"/>
    </location>
</feature>
<dbReference type="Pfam" id="PF00082">
    <property type="entry name" value="Peptidase_S8"/>
    <property type="match status" value="1"/>
</dbReference>
<evidence type="ECO:0000256" key="2">
    <source>
        <dbReference type="ARBA" id="ARBA00022670"/>
    </source>
</evidence>
<keyword evidence="3 5" id="KW-0378">Hydrolase</keyword>
<dbReference type="InterPro" id="IPR015500">
    <property type="entry name" value="Peptidase_S8_subtilisin-rel"/>
</dbReference>
<evidence type="ECO:0000259" key="8">
    <source>
        <dbReference type="Pfam" id="PF05922"/>
    </source>
</evidence>
<dbReference type="PANTHER" id="PTHR43806">
    <property type="entry name" value="PEPTIDASE S8"/>
    <property type="match status" value="1"/>
</dbReference>
<feature type="active site" description="Charge relay system" evidence="5">
    <location>
        <position position="145"/>
    </location>
</feature>
<dbReference type="PROSITE" id="PS51892">
    <property type="entry name" value="SUBTILASE"/>
    <property type="match status" value="1"/>
</dbReference>
<evidence type="ECO:0000259" key="7">
    <source>
        <dbReference type="Pfam" id="PF00082"/>
    </source>
</evidence>
<reference evidence="9" key="1">
    <citation type="submission" date="2021-01" db="EMBL/GenBank/DDBJ databases">
        <authorList>
            <person name="Kaushik A."/>
        </authorList>
    </citation>
    <scope>NUCLEOTIDE SEQUENCE</scope>
    <source>
        <strain evidence="9">Type strain: AG8-Rh-89/</strain>
    </source>
</reference>
<dbReference type="InterPro" id="IPR037045">
    <property type="entry name" value="S8pro/Inhibitor_I9_sf"/>
</dbReference>
<dbReference type="AlphaFoldDB" id="A0A8H3CFB4"/>
<dbReference type="PRINTS" id="PR00723">
    <property type="entry name" value="SUBTILISIN"/>
</dbReference>
<dbReference type="GO" id="GO:0005615">
    <property type="term" value="C:extracellular space"/>
    <property type="evidence" value="ECO:0007669"/>
    <property type="project" value="TreeGrafter"/>
</dbReference>
<keyword evidence="6" id="KW-0732">Signal</keyword>
<feature type="signal peptide" evidence="6">
    <location>
        <begin position="1"/>
        <end position="17"/>
    </location>
</feature>
<evidence type="ECO:0000313" key="9">
    <source>
        <dbReference type="EMBL" id="CAE6481543.1"/>
    </source>
</evidence>
<dbReference type="InterPro" id="IPR010259">
    <property type="entry name" value="S8pro/Inhibitor_I9"/>
</dbReference>